<reference evidence="1 2" key="1">
    <citation type="submission" date="2019-04" db="EMBL/GenBank/DDBJ databases">
        <title>Fungal friends and foes A comparative genomics study of 23 Aspergillus species from section Flavi.</title>
        <authorList>
            <consortium name="DOE Joint Genome Institute"/>
            <person name="Kjaerbolling I."/>
            <person name="Vesth T.C."/>
            <person name="Frisvad J.C."/>
            <person name="Nybo J.L."/>
            <person name="Theobald S."/>
            <person name="Kildgaard S."/>
            <person name="Petersen T.I."/>
            <person name="Kuo A."/>
            <person name="Sato A."/>
            <person name="Lyhne E.K."/>
            <person name="Kogle M.E."/>
            <person name="Wiebenga A."/>
            <person name="Kun R.S."/>
            <person name="Lubbers R.J."/>
            <person name="Makela M.R."/>
            <person name="Barry K."/>
            <person name="Chovatia M."/>
            <person name="Clum A."/>
            <person name="Daum C."/>
            <person name="Haridas S."/>
            <person name="He G."/>
            <person name="LaButti K."/>
            <person name="Lipzen A."/>
            <person name="Mondo S."/>
            <person name="Pangilinan J."/>
            <person name="Riley R."/>
            <person name="Salamov A."/>
            <person name="Simmons B.A."/>
            <person name="Magnuson J.K."/>
            <person name="Henrissat B."/>
            <person name="Mortensen U.H."/>
            <person name="Larsen T.O."/>
            <person name="De vries R.P."/>
            <person name="Grigoriev I.V."/>
            <person name="Machida M."/>
            <person name="Baker S.E."/>
            <person name="Andersen M.R."/>
        </authorList>
    </citation>
    <scope>NUCLEOTIDE SEQUENCE [LARGE SCALE GENOMIC DNA]</scope>
    <source>
        <strain evidence="1 2">CBS 126849</strain>
    </source>
</reference>
<name>A0A5N6EJ39_9EURO</name>
<evidence type="ECO:0000313" key="1">
    <source>
        <dbReference type="EMBL" id="KAB8217045.1"/>
    </source>
</evidence>
<dbReference type="AlphaFoldDB" id="A0A5N6EJ39"/>
<organism evidence="1 2">
    <name type="scientific">Aspergillus novoparasiticus</name>
    <dbReference type="NCBI Taxonomy" id="986946"/>
    <lineage>
        <taxon>Eukaryota</taxon>
        <taxon>Fungi</taxon>
        <taxon>Dikarya</taxon>
        <taxon>Ascomycota</taxon>
        <taxon>Pezizomycotina</taxon>
        <taxon>Eurotiomycetes</taxon>
        <taxon>Eurotiomycetidae</taxon>
        <taxon>Eurotiales</taxon>
        <taxon>Aspergillaceae</taxon>
        <taxon>Aspergillus</taxon>
        <taxon>Aspergillus subgen. Circumdati</taxon>
    </lineage>
</organism>
<gene>
    <name evidence="1" type="ORF">BDV33DRAFT_177681</name>
</gene>
<evidence type="ECO:0000313" key="2">
    <source>
        <dbReference type="Proteomes" id="UP000326799"/>
    </source>
</evidence>
<dbReference type="Proteomes" id="UP000326799">
    <property type="component" value="Unassembled WGS sequence"/>
</dbReference>
<accession>A0A5N6EJ39</accession>
<keyword evidence="2" id="KW-1185">Reference proteome</keyword>
<proteinExistence type="predicted"/>
<dbReference type="EMBL" id="ML733469">
    <property type="protein sequence ID" value="KAB8217045.1"/>
    <property type="molecule type" value="Genomic_DNA"/>
</dbReference>
<sequence>MIENFMKNEGVAFFNCNKNELDRNKSPSILQSYMHISTIVNTPEVVRASLQNIRRRLAIMRQELAITYARSKSRSL</sequence>
<protein>
    <submittedName>
        <fullName evidence="1">Uncharacterized protein</fullName>
    </submittedName>
</protein>